<protein>
    <submittedName>
        <fullName evidence="1">Uncharacterized protein</fullName>
    </submittedName>
</protein>
<keyword evidence="2" id="KW-1185">Reference proteome</keyword>
<sequence>MARVITVHCAPSGKEEAFELEADMTAREFKRQLHRWLPCGDDSQRNMSSVEVVVGETPLSNNEEMVSEAIPGAEVLAFLSIKPVKCSRARSSSREIEDLRVVEITDVGEVAPCAFLDCRFLASVVIPDSVTVIKNSAFVHCSSLKSVAIPDSVTRIECWAFKGCSSLESVTIPNSVIHIGFGAFEDCSSLTSVTIPTVTQIESGTFANCSSLTSVRIPDTVTEIGKRAFRGCSSLPSTTIPSSVTKIGKYAFEHCSSLASVTIPDSVTRIGKGAFAGCDFPWDDESNEESESDIDFDLFD</sequence>
<dbReference type="AlphaFoldDB" id="A0AA36IHN7"/>
<dbReference type="InterPro" id="IPR032675">
    <property type="entry name" value="LRR_dom_sf"/>
</dbReference>
<dbReference type="PANTHER" id="PTHR45661:SF3">
    <property type="entry name" value="IG-LIKE DOMAIN-CONTAINING PROTEIN"/>
    <property type="match status" value="1"/>
</dbReference>
<dbReference type="InterPro" id="IPR026906">
    <property type="entry name" value="LRR_5"/>
</dbReference>
<dbReference type="InterPro" id="IPR053139">
    <property type="entry name" value="Surface_bspA-like"/>
</dbReference>
<organism evidence="1 2">
    <name type="scientific">Effrenium voratum</name>
    <dbReference type="NCBI Taxonomy" id="2562239"/>
    <lineage>
        <taxon>Eukaryota</taxon>
        <taxon>Sar</taxon>
        <taxon>Alveolata</taxon>
        <taxon>Dinophyceae</taxon>
        <taxon>Suessiales</taxon>
        <taxon>Symbiodiniaceae</taxon>
        <taxon>Effrenium</taxon>
    </lineage>
</organism>
<dbReference type="Proteomes" id="UP001178507">
    <property type="component" value="Unassembled WGS sequence"/>
</dbReference>
<dbReference type="EMBL" id="CAUJNA010001435">
    <property type="protein sequence ID" value="CAJ1386892.1"/>
    <property type="molecule type" value="Genomic_DNA"/>
</dbReference>
<accession>A0AA36IHN7</accession>
<gene>
    <name evidence="1" type="ORF">EVOR1521_LOCUS13074</name>
</gene>
<dbReference type="SUPFAM" id="SSF52058">
    <property type="entry name" value="L domain-like"/>
    <property type="match status" value="1"/>
</dbReference>
<comment type="caution">
    <text evidence="1">The sequence shown here is derived from an EMBL/GenBank/DDBJ whole genome shotgun (WGS) entry which is preliminary data.</text>
</comment>
<name>A0AA36IHN7_9DINO</name>
<evidence type="ECO:0000313" key="1">
    <source>
        <dbReference type="EMBL" id="CAJ1386892.1"/>
    </source>
</evidence>
<proteinExistence type="predicted"/>
<dbReference type="Gene3D" id="3.80.10.10">
    <property type="entry name" value="Ribonuclease Inhibitor"/>
    <property type="match status" value="2"/>
</dbReference>
<evidence type="ECO:0000313" key="2">
    <source>
        <dbReference type="Proteomes" id="UP001178507"/>
    </source>
</evidence>
<dbReference type="PANTHER" id="PTHR45661">
    <property type="entry name" value="SURFACE ANTIGEN"/>
    <property type="match status" value="1"/>
</dbReference>
<reference evidence="1" key="1">
    <citation type="submission" date="2023-08" db="EMBL/GenBank/DDBJ databases">
        <authorList>
            <person name="Chen Y."/>
            <person name="Shah S."/>
            <person name="Dougan E. K."/>
            <person name="Thang M."/>
            <person name="Chan C."/>
        </authorList>
    </citation>
    <scope>NUCLEOTIDE SEQUENCE</scope>
</reference>
<dbReference type="Pfam" id="PF13306">
    <property type="entry name" value="LRR_5"/>
    <property type="match status" value="1"/>
</dbReference>